<dbReference type="AlphaFoldDB" id="I4DAT9"/>
<name>I4DAT9_DESAJ</name>
<evidence type="ECO:0000313" key="1">
    <source>
        <dbReference type="EMBL" id="AFM42913.1"/>
    </source>
</evidence>
<dbReference type="KEGG" id="dai:Desaci_4048"/>
<reference evidence="1 2" key="1">
    <citation type="journal article" date="2012" name="J. Bacteriol.">
        <title>Complete genome sequences of Desulfosporosinus orientis DSM765T, Desulfosporosinus youngiae DSM17734T, Desulfosporosinus meridiei DSM13257T, and Desulfosporosinus acidiphilus DSM22704T.</title>
        <authorList>
            <person name="Pester M."/>
            <person name="Brambilla E."/>
            <person name="Alazard D."/>
            <person name="Rattei T."/>
            <person name="Weinmaier T."/>
            <person name="Han J."/>
            <person name="Lucas S."/>
            <person name="Lapidus A."/>
            <person name="Cheng J.F."/>
            <person name="Goodwin L."/>
            <person name="Pitluck S."/>
            <person name="Peters L."/>
            <person name="Ovchinnikova G."/>
            <person name="Teshima H."/>
            <person name="Detter J.C."/>
            <person name="Han C.S."/>
            <person name="Tapia R."/>
            <person name="Land M.L."/>
            <person name="Hauser L."/>
            <person name="Kyrpides N.C."/>
            <person name="Ivanova N.N."/>
            <person name="Pagani I."/>
            <person name="Huntmann M."/>
            <person name="Wei C.L."/>
            <person name="Davenport K.W."/>
            <person name="Daligault H."/>
            <person name="Chain P.S."/>
            <person name="Chen A."/>
            <person name="Mavromatis K."/>
            <person name="Markowitz V."/>
            <person name="Szeto E."/>
            <person name="Mikhailova N."/>
            <person name="Pati A."/>
            <person name="Wagner M."/>
            <person name="Woyke T."/>
            <person name="Ollivier B."/>
            <person name="Klenk H.P."/>
            <person name="Spring S."/>
            <person name="Loy A."/>
        </authorList>
    </citation>
    <scope>NUCLEOTIDE SEQUENCE [LARGE SCALE GENOMIC DNA]</scope>
    <source>
        <strain evidence="2">DSM 22704 / JCM 16185 / SJ4</strain>
    </source>
</reference>
<dbReference type="EMBL" id="CP003639">
    <property type="protein sequence ID" value="AFM42913.1"/>
    <property type="molecule type" value="Genomic_DNA"/>
</dbReference>
<dbReference type="STRING" id="646529.Desaci_4048"/>
<evidence type="ECO:0008006" key="3">
    <source>
        <dbReference type="Google" id="ProtNLM"/>
    </source>
</evidence>
<dbReference type="Pfam" id="PF09932">
    <property type="entry name" value="DUF2164"/>
    <property type="match status" value="1"/>
</dbReference>
<dbReference type="RefSeq" id="WP_014828899.1">
    <property type="nucleotide sequence ID" value="NC_018068.1"/>
</dbReference>
<sequence>MSSKIEVNKESREVMIAEIKAFFSKERDEDLGDLAAYLVLDFFMEKLAPVVYNQGIYDSYKYMSERTEDLLGIQR</sequence>
<organism evidence="1 2">
    <name type="scientific">Desulfosporosinus acidiphilus (strain DSM 22704 / JCM 16185 / SJ4)</name>
    <dbReference type="NCBI Taxonomy" id="646529"/>
    <lineage>
        <taxon>Bacteria</taxon>
        <taxon>Bacillati</taxon>
        <taxon>Bacillota</taxon>
        <taxon>Clostridia</taxon>
        <taxon>Eubacteriales</taxon>
        <taxon>Desulfitobacteriaceae</taxon>
        <taxon>Desulfosporosinus</taxon>
    </lineage>
</organism>
<dbReference type="HOGENOM" id="CLU_157964_0_0_9"/>
<evidence type="ECO:0000313" key="2">
    <source>
        <dbReference type="Proteomes" id="UP000002892"/>
    </source>
</evidence>
<proteinExistence type="predicted"/>
<accession>I4DAT9</accession>
<dbReference type="OrthoDB" id="573733at2"/>
<protein>
    <recommendedName>
        <fullName evidence="3">DUF2164 domain-containing protein</fullName>
    </recommendedName>
</protein>
<keyword evidence="2" id="KW-1185">Reference proteome</keyword>
<dbReference type="eggNOG" id="COG5460">
    <property type="taxonomic scope" value="Bacteria"/>
</dbReference>
<dbReference type="Proteomes" id="UP000002892">
    <property type="component" value="Chromosome"/>
</dbReference>
<dbReference type="InterPro" id="IPR018680">
    <property type="entry name" value="DUF2164"/>
</dbReference>
<gene>
    <name evidence="1" type="ordered locus">Desaci_4048</name>
</gene>